<evidence type="ECO:0000259" key="5">
    <source>
        <dbReference type="PROSITE" id="PS50977"/>
    </source>
</evidence>
<dbReference type="GO" id="GO:0000976">
    <property type="term" value="F:transcription cis-regulatory region binding"/>
    <property type="evidence" value="ECO:0007669"/>
    <property type="project" value="TreeGrafter"/>
</dbReference>
<feature type="DNA-binding region" description="H-T-H motif" evidence="4">
    <location>
        <begin position="35"/>
        <end position="54"/>
    </location>
</feature>
<gene>
    <name evidence="6" type="ORF">Pth03_74580</name>
</gene>
<evidence type="ECO:0000256" key="2">
    <source>
        <dbReference type="ARBA" id="ARBA00023125"/>
    </source>
</evidence>
<dbReference type="PANTHER" id="PTHR30055:SF234">
    <property type="entry name" value="HTH-TYPE TRANSCRIPTIONAL REGULATOR BETI"/>
    <property type="match status" value="1"/>
</dbReference>
<dbReference type="Pfam" id="PF00440">
    <property type="entry name" value="TetR_N"/>
    <property type="match status" value="1"/>
</dbReference>
<keyword evidence="7" id="KW-1185">Reference proteome</keyword>
<dbReference type="Proteomes" id="UP000605992">
    <property type="component" value="Unassembled WGS sequence"/>
</dbReference>
<accession>A0A8J4DE78</accession>
<evidence type="ECO:0000256" key="1">
    <source>
        <dbReference type="ARBA" id="ARBA00023015"/>
    </source>
</evidence>
<dbReference type="PANTHER" id="PTHR30055">
    <property type="entry name" value="HTH-TYPE TRANSCRIPTIONAL REGULATOR RUTR"/>
    <property type="match status" value="1"/>
</dbReference>
<keyword evidence="2 4" id="KW-0238">DNA-binding</keyword>
<dbReference type="SUPFAM" id="SSF48498">
    <property type="entry name" value="Tetracyclin repressor-like, C-terminal domain"/>
    <property type="match status" value="1"/>
</dbReference>
<feature type="domain" description="HTH tetR-type" evidence="5">
    <location>
        <begin position="13"/>
        <end position="72"/>
    </location>
</feature>
<organism evidence="6 7">
    <name type="scientific">Planotetraspora thailandica</name>
    <dbReference type="NCBI Taxonomy" id="487172"/>
    <lineage>
        <taxon>Bacteria</taxon>
        <taxon>Bacillati</taxon>
        <taxon>Actinomycetota</taxon>
        <taxon>Actinomycetes</taxon>
        <taxon>Streptosporangiales</taxon>
        <taxon>Streptosporangiaceae</taxon>
        <taxon>Planotetraspora</taxon>
    </lineage>
</organism>
<name>A0A8J4DE78_9ACTN</name>
<keyword evidence="1" id="KW-0805">Transcription regulation</keyword>
<proteinExistence type="predicted"/>
<dbReference type="InterPro" id="IPR049445">
    <property type="entry name" value="TetR_SbtR-like_C"/>
</dbReference>
<reference evidence="6" key="1">
    <citation type="submission" date="2021-01" db="EMBL/GenBank/DDBJ databases">
        <title>Whole genome shotgun sequence of Planotetraspora thailandica NBRC 104271.</title>
        <authorList>
            <person name="Komaki H."/>
            <person name="Tamura T."/>
        </authorList>
    </citation>
    <scope>NUCLEOTIDE SEQUENCE</scope>
    <source>
        <strain evidence="6">NBRC 104271</strain>
    </source>
</reference>
<comment type="caution">
    <text evidence="6">The sequence shown here is derived from an EMBL/GenBank/DDBJ whole genome shotgun (WGS) entry which is preliminary data.</text>
</comment>
<dbReference type="RefSeq" id="WP_203949146.1">
    <property type="nucleotide sequence ID" value="NZ_BOOR01000077.1"/>
</dbReference>
<dbReference type="AlphaFoldDB" id="A0A8J4DE78"/>
<protein>
    <submittedName>
        <fullName evidence="6">TetR family transcriptional regulator</fullName>
    </submittedName>
</protein>
<dbReference type="InterPro" id="IPR001647">
    <property type="entry name" value="HTH_TetR"/>
</dbReference>
<dbReference type="Gene3D" id="1.10.357.10">
    <property type="entry name" value="Tetracycline Repressor, domain 2"/>
    <property type="match status" value="1"/>
</dbReference>
<dbReference type="Pfam" id="PF21597">
    <property type="entry name" value="TetR_C_43"/>
    <property type="match status" value="1"/>
</dbReference>
<dbReference type="GO" id="GO:0003700">
    <property type="term" value="F:DNA-binding transcription factor activity"/>
    <property type="evidence" value="ECO:0007669"/>
    <property type="project" value="TreeGrafter"/>
</dbReference>
<sequence>MATNEPPRRADSLRIRVKLLAEARHLLESAGLPVQYNDLARRAGVGVGTVYRHFPTSRSLLEAMAAEPFRELLDLARASIDEPDPWEAVERVLRAQVRLEIEHAGVREVLATTADEHPDTAAMKAELDQITDGLLSRARRAGRVRDDVEAADLRLLVCGVGYAARIAYGTPADLYLRVLIDGLRRAPGE</sequence>
<evidence type="ECO:0000313" key="7">
    <source>
        <dbReference type="Proteomes" id="UP000605992"/>
    </source>
</evidence>
<dbReference type="InterPro" id="IPR009057">
    <property type="entry name" value="Homeodomain-like_sf"/>
</dbReference>
<evidence type="ECO:0000313" key="6">
    <source>
        <dbReference type="EMBL" id="GII59069.1"/>
    </source>
</evidence>
<dbReference type="EMBL" id="BOOR01000077">
    <property type="protein sequence ID" value="GII59069.1"/>
    <property type="molecule type" value="Genomic_DNA"/>
</dbReference>
<dbReference type="SUPFAM" id="SSF46689">
    <property type="entry name" value="Homeodomain-like"/>
    <property type="match status" value="1"/>
</dbReference>
<evidence type="ECO:0000256" key="3">
    <source>
        <dbReference type="ARBA" id="ARBA00023163"/>
    </source>
</evidence>
<keyword evidence="3" id="KW-0804">Transcription</keyword>
<dbReference type="InterPro" id="IPR036271">
    <property type="entry name" value="Tet_transcr_reg_TetR-rel_C_sf"/>
</dbReference>
<evidence type="ECO:0000256" key="4">
    <source>
        <dbReference type="PROSITE-ProRule" id="PRU00335"/>
    </source>
</evidence>
<dbReference type="InterPro" id="IPR050109">
    <property type="entry name" value="HTH-type_TetR-like_transc_reg"/>
</dbReference>
<dbReference type="PRINTS" id="PR00455">
    <property type="entry name" value="HTHTETR"/>
</dbReference>
<dbReference type="PROSITE" id="PS50977">
    <property type="entry name" value="HTH_TETR_2"/>
    <property type="match status" value="1"/>
</dbReference>